<dbReference type="InterPro" id="IPR027417">
    <property type="entry name" value="P-loop_NTPase"/>
</dbReference>
<proteinExistence type="predicted"/>
<dbReference type="SMART" id="SM00487">
    <property type="entry name" value="DEXDc"/>
    <property type="match status" value="1"/>
</dbReference>
<dbReference type="GO" id="GO:0004386">
    <property type="term" value="F:helicase activity"/>
    <property type="evidence" value="ECO:0007669"/>
    <property type="project" value="UniProtKB-KW"/>
</dbReference>
<dbReference type="InterPro" id="IPR049409">
    <property type="entry name" value="UvsW_N"/>
</dbReference>
<accession>A0A6J5P0K0</accession>
<dbReference type="PROSITE" id="PS51194">
    <property type="entry name" value="HELICASE_CTER"/>
    <property type="match status" value="1"/>
</dbReference>
<dbReference type="GO" id="GO:0016787">
    <property type="term" value="F:hydrolase activity"/>
    <property type="evidence" value="ECO:0007669"/>
    <property type="project" value="InterPro"/>
</dbReference>
<dbReference type="PANTHER" id="PTHR47396">
    <property type="entry name" value="TYPE I RESTRICTION ENZYME ECOKI R PROTEIN"/>
    <property type="match status" value="1"/>
</dbReference>
<dbReference type="Pfam" id="PF04851">
    <property type="entry name" value="ResIII"/>
    <property type="match status" value="1"/>
</dbReference>
<evidence type="ECO:0000313" key="3">
    <source>
        <dbReference type="EMBL" id="CAB4162878.1"/>
    </source>
</evidence>
<dbReference type="PANTHER" id="PTHR47396:SF1">
    <property type="entry name" value="ATP-DEPENDENT HELICASE IRC3-RELATED"/>
    <property type="match status" value="1"/>
</dbReference>
<gene>
    <name evidence="3" type="ORF">UFOVP787_160</name>
</gene>
<dbReference type="InterPro" id="IPR049430">
    <property type="entry name" value="UvsW_N_sf"/>
</dbReference>
<keyword evidence="3" id="KW-0547">Nucleotide-binding</keyword>
<protein>
    <submittedName>
        <fullName evidence="3">SSL2 DNA or RNA helicases of superfamily II</fullName>
    </submittedName>
</protein>
<dbReference type="Pfam" id="PF21241">
    <property type="entry name" value="UvsW_N"/>
    <property type="match status" value="1"/>
</dbReference>
<keyword evidence="3" id="KW-0067">ATP-binding</keyword>
<feature type="domain" description="Helicase C-terminal" evidence="2">
    <location>
        <begin position="325"/>
        <end position="480"/>
    </location>
</feature>
<dbReference type="EMBL" id="LR796734">
    <property type="protein sequence ID" value="CAB4162878.1"/>
    <property type="molecule type" value="Genomic_DNA"/>
</dbReference>
<reference evidence="3" key="1">
    <citation type="submission" date="2020-04" db="EMBL/GenBank/DDBJ databases">
        <authorList>
            <person name="Chiriac C."/>
            <person name="Salcher M."/>
            <person name="Ghai R."/>
            <person name="Kavagutti S V."/>
        </authorList>
    </citation>
    <scope>NUCLEOTIDE SEQUENCE</scope>
</reference>
<dbReference type="GO" id="GO:0005524">
    <property type="term" value="F:ATP binding"/>
    <property type="evidence" value="ECO:0007669"/>
    <property type="project" value="InterPro"/>
</dbReference>
<feature type="domain" description="Helicase ATP-binding" evidence="1">
    <location>
        <begin position="120"/>
        <end position="270"/>
    </location>
</feature>
<dbReference type="GO" id="GO:0003677">
    <property type="term" value="F:DNA binding"/>
    <property type="evidence" value="ECO:0007669"/>
    <property type="project" value="InterPro"/>
</dbReference>
<dbReference type="InterPro" id="IPR014001">
    <property type="entry name" value="Helicase_ATP-bd"/>
</dbReference>
<dbReference type="Gene3D" id="3.40.50.300">
    <property type="entry name" value="P-loop containing nucleotide triphosphate hydrolases"/>
    <property type="match status" value="2"/>
</dbReference>
<dbReference type="Pfam" id="PF00271">
    <property type="entry name" value="Helicase_C"/>
    <property type="match status" value="1"/>
</dbReference>
<keyword evidence="3" id="KW-0347">Helicase</keyword>
<organism evidence="3">
    <name type="scientific">uncultured Caudovirales phage</name>
    <dbReference type="NCBI Taxonomy" id="2100421"/>
    <lineage>
        <taxon>Viruses</taxon>
        <taxon>Duplodnaviria</taxon>
        <taxon>Heunggongvirae</taxon>
        <taxon>Uroviricota</taxon>
        <taxon>Caudoviricetes</taxon>
        <taxon>Peduoviridae</taxon>
        <taxon>Maltschvirus</taxon>
        <taxon>Maltschvirus maltsch</taxon>
    </lineage>
</organism>
<dbReference type="SUPFAM" id="SSF52540">
    <property type="entry name" value="P-loop containing nucleoside triphosphate hydrolases"/>
    <property type="match status" value="2"/>
</dbReference>
<evidence type="ECO:0000259" key="2">
    <source>
        <dbReference type="PROSITE" id="PS51194"/>
    </source>
</evidence>
<dbReference type="SMART" id="SM00490">
    <property type="entry name" value="HELICc"/>
    <property type="match status" value="1"/>
</dbReference>
<name>A0A6J5P0K0_9CAUD</name>
<dbReference type="InterPro" id="IPR001650">
    <property type="entry name" value="Helicase_C-like"/>
</dbReference>
<sequence>MDILEIEKIDEVYIRVICEPSIAFELNDYFTFDVPGAKFMPAYRNKYWDGKIRLFNTMTCTIYAGLLRYIEEFAKSRNYKVEYLSDFSSEEFSLNEANEFIKNLKLPEKYKPRDYQIDAFVHAIRESRALLLSPTASGKSFIIYMLMRYYACRTLIIVPTTSLVSQLASDFADYGFDSDKFVHRIYSGKDKNSNLPVVVSTWQSIYKMDKEYFKQFDLVIGDEAHLFKAKSLTTILSKLTDCKYKFGFTGTLDGTQTHKLVLEGLFGPVRKVISTSELMDKKMVAKLLIKCIVLNYPDKVKKENKGLTYPQEMDYISTLSDRNRFIKNLALSLDSNTLILFQYVEKHGKALYDIISKGTDRKVYFVHGGVDADDRENIRKIVETEKDAIIIASYGTFSTGVNIKNLHNVIFSSPSKSVIRVLQSIGRGLRLADNKESVTLFDISDDMSWKSSRNHTLNHFMERVKIYNQEKFEYKIYKVSLNIIS</sequence>
<keyword evidence="3" id="KW-0378">Hydrolase</keyword>
<dbReference type="InterPro" id="IPR050742">
    <property type="entry name" value="Helicase_Restrict-Modif_Enz"/>
</dbReference>
<evidence type="ECO:0000259" key="1">
    <source>
        <dbReference type="PROSITE" id="PS51192"/>
    </source>
</evidence>
<dbReference type="PROSITE" id="PS51192">
    <property type="entry name" value="HELICASE_ATP_BIND_1"/>
    <property type="match status" value="1"/>
</dbReference>
<dbReference type="InterPro" id="IPR006935">
    <property type="entry name" value="Helicase/UvrB_N"/>
</dbReference>
<dbReference type="Gene3D" id="3.30.780.20">
    <property type="match status" value="1"/>
</dbReference>